<dbReference type="InterPro" id="IPR011388">
    <property type="entry name" value="DES1/DES2"/>
</dbReference>
<keyword evidence="7 9" id="KW-0443">Lipid metabolism</keyword>
<dbReference type="InterPro" id="IPR005804">
    <property type="entry name" value="FA_desaturase_dom"/>
</dbReference>
<dbReference type="Pfam" id="PF00487">
    <property type="entry name" value="FA_desaturase"/>
    <property type="match status" value="1"/>
</dbReference>
<name>A0A7S0CX60_9EUKA</name>
<feature type="transmembrane region" description="Helical" evidence="11">
    <location>
        <begin position="185"/>
        <end position="202"/>
    </location>
</feature>
<dbReference type="GO" id="GO:0016020">
    <property type="term" value="C:membrane"/>
    <property type="evidence" value="ECO:0007669"/>
    <property type="project" value="UniProtKB-SubCell"/>
</dbReference>
<feature type="region of interest" description="Disordered" evidence="10">
    <location>
        <begin position="310"/>
        <end position="348"/>
    </location>
</feature>
<feature type="domain" description="Sphingolipid delta4-desaturase N-terminal" evidence="12">
    <location>
        <begin position="5"/>
        <end position="43"/>
    </location>
</feature>
<evidence type="ECO:0000256" key="11">
    <source>
        <dbReference type="SAM" id="Phobius"/>
    </source>
</evidence>
<evidence type="ECO:0000256" key="4">
    <source>
        <dbReference type="ARBA" id="ARBA00022692"/>
    </source>
</evidence>
<dbReference type="SMART" id="SM01269">
    <property type="entry name" value="Lipid_DES"/>
    <property type="match status" value="1"/>
</dbReference>
<evidence type="ECO:0000256" key="7">
    <source>
        <dbReference type="ARBA" id="ARBA00023098"/>
    </source>
</evidence>
<organism evidence="13">
    <name type="scientific">Amorphochlora amoebiformis</name>
    <dbReference type="NCBI Taxonomy" id="1561963"/>
    <lineage>
        <taxon>Eukaryota</taxon>
        <taxon>Sar</taxon>
        <taxon>Rhizaria</taxon>
        <taxon>Cercozoa</taxon>
        <taxon>Chlorarachniophyceae</taxon>
        <taxon>Amorphochlora</taxon>
    </lineage>
</organism>
<feature type="transmembrane region" description="Helical" evidence="11">
    <location>
        <begin position="43"/>
        <end position="60"/>
    </location>
</feature>
<keyword evidence="4 11" id="KW-0812">Transmembrane</keyword>
<evidence type="ECO:0000256" key="9">
    <source>
        <dbReference type="PIRNR" id="PIRNR017228"/>
    </source>
</evidence>
<evidence type="ECO:0000256" key="10">
    <source>
        <dbReference type="SAM" id="MobiDB-lite"/>
    </source>
</evidence>
<dbReference type="EMBL" id="HBEM01005620">
    <property type="protein sequence ID" value="CAD8436289.1"/>
    <property type="molecule type" value="Transcribed_RNA"/>
</dbReference>
<evidence type="ECO:0000256" key="6">
    <source>
        <dbReference type="ARBA" id="ARBA00023002"/>
    </source>
</evidence>
<accession>A0A7S0CX60</accession>
<comment type="similarity">
    <text evidence="2 9">Belongs to the fatty acid desaturase type 1 family. DEGS subfamily.</text>
</comment>
<evidence type="ECO:0000313" key="13">
    <source>
        <dbReference type="EMBL" id="CAD8436289.1"/>
    </source>
</evidence>
<dbReference type="EC" id="1.14.19.17" evidence="3"/>
<proteinExistence type="inferred from homology"/>
<dbReference type="AlphaFoldDB" id="A0A7S0CX60"/>
<evidence type="ECO:0000259" key="12">
    <source>
        <dbReference type="SMART" id="SM01269"/>
    </source>
</evidence>
<dbReference type="PANTHER" id="PTHR12879">
    <property type="entry name" value="SPHINGOLIPID DELTA 4 DESATURASE/C-4 HYDROXYLASE PROTEIN DES2"/>
    <property type="match status" value="1"/>
</dbReference>
<evidence type="ECO:0000256" key="3">
    <source>
        <dbReference type="ARBA" id="ARBA00012021"/>
    </source>
</evidence>
<keyword evidence="6 9" id="KW-0560">Oxidoreductase</keyword>
<evidence type="ECO:0000256" key="5">
    <source>
        <dbReference type="ARBA" id="ARBA00022989"/>
    </source>
</evidence>
<feature type="compositionally biased region" description="Basic and acidic residues" evidence="10">
    <location>
        <begin position="339"/>
        <end position="348"/>
    </location>
</feature>
<reference evidence="13" key="1">
    <citation type="submission" date="2021-01" db="EMBL/GenBank/DDBJ databases">
        <authorList>
            <person name="Corre E."/>
            <person name="Pelletier E."/>
            <person name="Niang G."/>
            <person name="Scheremetjew M."/>
            <person name="Finn R."/>
            <person name="Kale V."/>
            <person name="Holt S."/>
            <person name="Cochrane G."/>
            <person name="Meng A."/>
            <person name="Brown T."/>
            <person name="Cohen L."/>
        </authorList>
    </citation>
    <scope>NUCLEOTIDE SEQUENCE</scope>
    <source>
        <strain evidence="13">CCMP2058</strain>
    </source>
</reference>
<gene>
    <name evidence="13" type="ORF">LAMO00422_LOCUS3937</name>
</gene>
<evidence type="ECO:0000256" key="8">
    <source>
        <dbReference type="ARBA" id="ARBA00023136"/>
    </source>
</evidence>
<dbReference type="GO" id="GO:0046513">
    <property type="term" value="P:ceramide biosynthetic process"/>
    <property type="evidence" value="ECO:0007669"/>
    <property type="project" value="TreeGrafter"/>
</dbReference>
<evidence type="ECO:0000256" key="1">
    <source>
        <dbReference type="ARBA" id="ARBA00004141"/>
    </source>
</evidence>
<keyword evidence="5 11" id="KW-1133">Transmembrane helix</keyword>
<dbReference type="Pfam" id="PF08557">
    <property type="entry name" value="Lipid_DES"/>
    <property type="match status" value="1"/>
</dbReference>
<protein>
    <recommendedName>
        <fullName evidence="3">sphingolipid 4-desaturase</fullName>
        <ecNumber evidence="3">1.14.19.17</ecNumber>
    </recommendedName>
</protein>
<comment type="subcellular location">
    <subcellularLocation>
        <location evidence="1">Membrane</location>
        <topology evidence="1">Multi-pass membrane protein</topology>
    </subcellularLocation>
</comment>
<feature type="transmembrane region" description="Helical" evidence="11">
    <location>
        <begin position="66"/>
        <end position="84"/>
    </location>
</feature>
<dbReference type="PIRSF" id="PIRSF017228">
    <property type="entry name" value="Sphnglp_dlt4_des"/>
    <property type="match status" value="1"/>
</dbReference>
<dbReference type="InterPro" id="IPR013866">
    <property type="entry name" value="Sphingolipid_d4-desaturase_N"/>
</dbReference>
<dbReference type="PANTHER" id="PTHR12879:SF8">
    <property type="entry name" value="SPHINGOLIPID DELTA(4)-DESATURASE DES1"/>
    <property type="match status" value="1"/>
</dbReference>
<sequence length="348" mass="39677">MGTKVSTTSFTRVGTDEPHRSRRKAILAKYPQIRSLYGPDIRLLPSILALITIQLSLAVYATSLSWFPFVVLAYTLGGTITHWLSLGNHELSHNLCFYSTFANEMLAMTANFAQGIPSCITFKKYHLEHHYHQGSDVIDVDVPTEWEGRVFNNTWKKVIWVLLQPFFYAFRPMVVNPKPMSPKEALNNVVTIAFDIGFAYYFGYKAVLFNLLSTLLGMGLHPVAGHFISEHYTFALGQETYSYYGPLNYVTFNVGYHNEHHDFPKISGFRLPEVRKIAPEFYDNLAECKSWSGIIYDYIVRPDIGPFSRVKREAKKPENKKKSFISNSKAPMAPQISSKEMDTLKKSS</sequence>
<evidence type="ECO:0000256" key="2">
    <source>
        <dbReference type="ARBA" id="ARBA00006146"/>
    </source>
</evidence>
<keyword evidence="8 9" id="KW-0472">Membrane</keyword>
<dbReference type="GO" id="GO:0042284">
    <property type="term" value="F:sphingolipid delta-4 desaturase activity"/>
    <property type="evidence" value="ECO:0007669"/>
    <property type="project" value="UniProtKB-UniRule"/>
</dbReference>